<dbReference type="AlphaFoldDB" id="A0A318Y7K9"/>
<protein>
    <submittedName>
        <fullName evidence="2">Uncharacterized protein</fullName>
    </submittedName>
</protein>
<dbReference type="Proteomes" id="UP000247647">
    <property type="component" value="Unassembled WGS sequence"/>
</dbReference>
<proteinExistence type="predicted"/>
<dbReference type="RefSeq" id="XP_025475015.1">
    <property type="nucleotide sequence ID" value="XM_025624950.1"/>
</dbReference>
<dbReference type="GeneID" id="37127406"/>
<reference evidence="2" key="1">
    <citation type="submission" date="2016-12" db="EMBL/GenBank/DDBJ databases">
        <title>The genomes of Aspergillus section Nigri reveals drivers in fungal speciation.</title>
        <authorList>
            <consortium name="DOE Joint Genome Institute"/>
            <person name="Vesth T.C."/>
            <person name="Nybo J."/>
            <person name="Theobald S."/>
            <person name="Brandl J."/>
            <person name="Frisvad J.C."/>
            <person name="Nielsen K.F."/>
            <person name="Lyhne E.K."/>
            <person name="Kogle M.E."/>
            <person name="Kuo A."/>
            <person name="Riley R."/>
            <person name="Clum A."/>
            <person name="Nolan M."/>
            <person name="Lipzen A."/>
            <person name="Salamov A."/>
            <person name="Henrissat B."/>
            <person name="Wiebenga A."/>
            <person name="De Vries R.P."/>
            <person name="Grigoriev I.V."/>
            <person name="Mortensen U.H."/>
            <person name="Andersen M.R."/>
            <person name="Baker S.E."/>
        </authorList>
    </citation>
    <scope>NUCLEOTIDE SEQUENCE [LARGE SCALE GENOMIC DNA]</scope>
    <source>
        <strain evidence="2">CBS 115656</strain>
    </source>
</reference>
<gene>
    <name evidence="2" type="ORF">BO87DRAFT_390899</name>
</gene>
<name>A0A318Y7K9_ASPNB</name>
<dbReference type="EMBL" id="KZ821491">
    <property type="protein sequence ID" value="PYH29537.1"/>
    <property type="molecule type" value="Genomic_DNA"/>
</dbReference>
<keyword evidence="3" id="KW-1185">Reference proteome</keyword>
<sequence>MQGERVGQTVAHGIKCRGAHTPRAWWFASARYNGPGSRNGELLPQDPVCMGNCNGVPHSNTKLSEMRVISPPSLKLHTAADRFALERTTQDPPSSCTGPYGLVGESYN</sequence>
<evidence type="ECO:0000313" key="2">
    <source>
        <dbReference type="EMBL" id="PYH29537.1"/>
    </source>
</evidence>
<evidence type="ECO:0000313" key="3">
    <source>
        <dbReference type="Proteomes" id="UP000247647"/>
    </source>
</evidence>
<organism evidence="2 3">
    <name type="scientific">Aspergillus neoniger (strain CBS 115656)</name>
    <dbReference type="NCBI Taxonomy" id="1448310"/>
    <lineage>
        <taxon>Eukaryota</taxon>
        <taxon>Fungi</taxon>
        <taxon>Dikarya</taxon>
        <taxon>Ascomycota</taxon>
        <taxon>Pezizomycotina</taxon>
        <taxon>Eurotiomycetes</taxon>
        <taxon>Eurotiomycetidae</taxon>
        <taxon>Eurotiales</taxon>
        <taxon>Aspergillaceae</taxon>
        <taxon>Aspergillus</taxon>
        <taxon>Aspergillus subgen. Circumdati</taxon>
    </lineage>
</organism>
<accession>A0A318Y7K9</accession>
<feature type="region of interest" description="Disordered" evidence="1">
    <location>
        <begin position="85"/>
        <end position="108"/>
    </location>
</feature>
<evidence type="ECO:0000256" key="1">
    <source>
        <dbReference type="SAM" id="MobiDB-lite"/>
    </source>
</evidence>